<dbReference type="Proteomes" id="UP001157186">
    <property type="component" value="Unassembled WGS sequence"/>
</dbReference>
<gene>
    <name evidence="1" type="ORF">tinsulaeT_02850</name>
</gene>
<evidence type="ECO:0000313" key="2">
    <source>
        <dbReference type="Proteomes" id="UP001157186"/>
    </source>
</evidence>
<dbReference type="InterPro" id="IPR058059">
    <property type="entry name" value="PA3496-like"/>
</dbReference>
<dbReference type="NCBIfam" id="NF046101">
    <property type="entry name" value="PA3496_fam"/>
    <property type="match status" value="1"/>
</dbReference>
<organism evidence="1 2">
    <name type="scientific">Thalassotalea insulae</name>
    <dbReference type="NCBI Taxonomy" id="2056778"/>
    <lineage>
        <taxon>Bacteria</taxon>
        <taxon>Pseudomonadati</taxon>
        <taxon>Pseudomonadota</taxon>
        <taxon>Gammaproteobacteria</taxon>
        <taxon>Alteromonadales</taxon>
        <taxon>Colwelliaceae</taxon>
        <taxon>Thalassotalea</taxon>
    </lineage>
</organism>
<name>A0ABQ6GR79_9GAMM</name>
<proteinExistence type="predicted"/>
<evidence type="ECO:0008006" key="3">
    <source>
        <dbReference type="Google" id="ProtNLM"/>
    </source>
</evidence>
<dbReference type="Pfam" id="PF12065">
    <property type="entry name" value="DUF3545"/>
    <property type="match status" value="1"/>
</dbReference>
<dbReference type="InterPro" id="IPR021932">
    <property type="entry name" value="DUF3545"/>
</dbReference>
<accession>A0ABQ6GR79</accession>
<dbReference type="RefSeq" id="WP_284242748.1">
    <property type="nucleotide sequence ID" value="NZ_BSST01000001.1"/>
</dbReference>
<keyword evidence="2" id="KW-1185">Reference proteome</keyword>
<evidence type="ECO:0000313" key="1">
    <source>
        <dbReference type="EMBL" id="GLX76945.1"/>
    </source>
</evidence>
<sequence length="57" mass="7245">MASKEIFDQYFQDDTEYLEQKSMTKSKTRKRKWREIESIKEQRRLRRELAQYDLYSY</sequence>
<reference evidence="1 2" key="1">
    <citation type="submission" date="2023-03" db="EMBL/GenBank/DDBJ databases">
        <title>Draft genome sequence of Thalassotalea insulae KCTC 62186T.</title>
        <authorList>
            <person name="Sawabe T."/>
        </authorList>
    </citation>
    <scope>NUCLEOTIDE SEQUENCE [LARGE SCALE GENOMIC DNA]</scope>
    <source>
        <strain evidence="1 2">KCTC 62186</strain>
    </source>
</reference>
<comment type="caution">
    <text evidence="1">The sequence shown here is derived from an EMBL/GenBank/DDBJ whole genome shotgun (WGS) entry which is preliminary data.</text>
</comment>
<protein>
    <recommendedName>
        <fullName evidence="3">DUF3545 family protein</fullName>
    </recommendedName>
</protein>
<dbReference type="EMBL" id="BSST01000001">
    <property type="protein sequence ID" value="GLX76945.1"/>
    <property type="molecule type" value="Genomic_DNA"/>
</dbReference>